<keyword evidence="2" id="KW-1003">Cell membrane</keyword>
<dbReference type="CDD" id="cd13128">
    <property type="entry name" value="MATE_Wzx_like"/>
    <property type="match status" value="1"/>
</dbReference>
<feature type="transmembrane region" description="Helical" evidence="6">
    <location>
        <begin position="249"/>
        <end position="274"/>
    </location>
</feature>
<proteinExistence type="predicted"/>
<dbReference type="Pfam" id="PF01943">
    <property type="entry name" value="Polysacc_synt"/>
    <property type="match status" value="1"/>
</dbReference>
<feature type="transmembrane region" description="Helical" evidence="6">
    <location>
        <begin position="418"/>
        <end position="437"/>
    </location>
</feature>
<evidence type="ECO:0000256" key="6">
    <source>
        <dbReference type="SAM" id="Phobius"/>
    </source>
</evidence>
<organism evidence="7 8">
    <name type="scientific">Candidatus Falkowbacteria bacterium CG10_big_fil_rev_8_21_14_0_10_37_14</name>
    <dbReference type="NCBI Taxonomy" id="1974561"/>
    <lineage>
        <taxon>Bacteria</taxon>
        <taxon>Candidatus Falkowiibacteriota</taxon>
    </lineage>
</organism>
<dbReference type="EMBL" id="PFAM01000023">
    <property type="protein sequence ID" value="PIT95756.1"/>
    <property type="molecule type" value="Genomic_DNA"/>
</dbReference>
<gene>
    <name evidence="7" type="ORF">COT94_04180</name>
</gene>
<evidence type="ECO:0000256" key="1">
    <source>
        <dbReference type="ARBA" id="ARBA00004651"/>
    </source>
</evidence>
<feature type="transmembrane region" description="Helical" evidence="6">
    <location>
        <begin position="295"/>
        <end position="319"/>
    </location>
</feature>
<dbReference type="GO" id="GO:0005886">
    <property type="term" value="C:plasma membrane"/>
    <property type="evidence" value="ECO:0007669"/>
    <property type="project" value="UniProtKB-SubCell"/>
</dbReference>
<feature type="transmembrane region" description="Helical" evidence="6">
    <location>
        <begin position="208"/>
        <end position="229"/>
    </location>
</feature>
<dbReference type="AlphaFoldDB" id="A0A2M6WSS2"/>
<dbReference type="PANTHER" id="PTHR30250:SF11">
    <property type="entry name" value="O-ANTIGEN TRANSPORTER-RELATED"/>
    <property type="match status" value="1"/>
</dbReference>
<feature type="transmembrane region" description="Helical" evidence="6">
    <location>
        <begin position="361"/>
        <end position="383"/>
    </location>
</feature>
<keyword evidence="3 6" id="KW-0812">Transmembrane</keyword>
<dbReference type="Proteomes" id="UP000228533">
    <property type="component" value="Unassembled WGS sequence"/>
</dbReference>
<feature type="transmembrane region" description="Helical" evidence="6">
    <location>
        <begin position="325"/>
        <end position="349"/>
    </location>
</feature>
<dbReference type="InterPro" id="IPR002797">
    <property type="entry name" value="Polysacc_synth"/>
</dbReference>
<feature type="transmembrane region" description="Helical" evidence="6">
    <location>
        <begin position="12"/>
        <end position="32"/>
    </location>
</feature>
<evidence type="ECO:0000256" key="2">
    <source>
        <dbReference type="ARBA" id="ARBA00022475"/>
    </source>
</evidence>
<evidence type="ECO:0000256" key="3">
    <source>
        <dbReference type="ARBA" id="ARBA00022692"/>
    </source>
</evidence>
<feature type="transmembrane region" description="Helical" evidence="6">
    <location>
        <begin position="172"/>
        <end position="196"/>
    </location>
</feature>
<evidence type="ECO:0000256" key="4">
    <source>
        <dbReference type="ARBA" id="ARBA00022989"/>
    </source>
</evidence>
<reference evidence="8" key="1">
    <citation type="submission" date="2017-09" db="EMBL/GenBank/DDBJ databases">
        <title>Depth-based differentiation of microbial function through sediment-hosted aquifers and enrichment of novel symbionts in the deep terrestrial subsurface.</title>
        <authorList>
            <person name="Probst A.J."/>
            <person name="Ladd B."/>
            <person name="Jarett J.K."/>
            <person name="Geller-Mcgrath D.E."/>
            <person name="Sieber C.M.K."/>
            <person name="Emerson J.B."/>
            <person name="Anantharaman K."/>
            <person name="Thomas B.C."/>
            <person name="Malmstrom R."/>
            <person name="Stieglmeier M."/>
            <person name="Klingl A."/>
            <person name="Woyke T."/>
            <person name="Ryan C.M."/>
            <person name="Banfield J.F."/>
        </authorList>
    </citation>
    <scope>NUCLEOTIDE SEQUENCE [LARGE SCALE GENOMIC DNA]</scope>
</reference>
<evidence type="ECO:0000256" key="5">
    <source>
        <dbReference type="ARBA" id="ARBA00023136"/>
    </source>
</evidence>
<evidence type="ECO:0000313" key="7">
    <source>
        <dbReference type="EMBL" id="PIT95756.1"/>
    </source>
</evidence>
<dbReference type="PANTHER" id="PTHR30250">
    <property type="entry name" value="PST FAMILY PREDICTED COLANIC ACID TRANSPORTER"/>
    <property type="match status" value="1"/>
</dbReference>
<evidence type="ECO:0000313" key="8">
    <source>
        <dbReference type="Proteomes" id="UP000228533"/>
    </source>
</evidence>
<keyword evidence="5 6" id="KW-0472">Membrane</keyword>
<feature type="transmembrane region" description="Helical" evidence="6">
    <location>
        <begin position="147"/>
        <end position="166"/>
    </location>
</feature>
<feature type="transmembrane region" description="Helical" evidence="6">
    <location>
        <begin position="44"/>
        <end position="66"/>
    </location>
</feature>
<protein>
    <submittedName>
        <fullName evidence="7">Uncharacterized protein</fullName>
    </submittedName>
</protein>
<feature type="transmembrane region" description="Helical" evidence="6">
    <location>
        <begin position="87"/>
        <end position="105"/>
    </location>
</feature>
<feature type="transmembrane region" description="Helical" evidence="6">
    <location>
        <begin position="389"/>
        <end position="411"/>
    </location>
</feature>
<dbReference type="InterPro" id="IPR050833">
    <property type="entry name" value="Poly_Biosynth_Transport"/>
</dbReference>
<keyword evidence="4 6" id="KW-1133">Transmembrane helix</keyword>
<comment type="subcellular location">
    <subcellularLocation>
        <location evidence="1">Cell membrane</location>
        <topology evidence="1">Multi-pass membrane protein</topology>
    </subcellularLocation>
</comment>
<feature type="transmembrane region" description="Helical" evidence="6">
    <location>
        <begin position="443"/>
        <end position="463"/>
    </location>
</feature>
<comment type="caution">
    <text evidence="7">The sequence shown here is derived from an EMBL/GenBank/DDBJ whole genome shotgun (WGS) entry which is preliminary data.</text>
</comment>
<sequence length="477" mass="52306">MAKIANIAKNTSYFTLALIGQKLISLAYFTIYARILGPEDLGKYYFAISFTTIFSIVLDLGLTNLLTRETAKNPEQAGKFLSSALGAKLILSAINLVLMTIIIGITGYSPLIITLIAVSVLSMIFDSFSNLFFAFSRAFHNLKYESISAVLAQAVTLIISLLVFKFNGGLVALMWAQVASSAFALLYSAIVIKSVWSLSLKPTWDWPFAKGLFLAALPFGLYAIAQRFYNYMDSVLLFQLAGDTAVGVYQIPFRAVNALQFLPIAFIASLYPALSNYWKNNRQQLVITFQRAMNYSLIIASPLAIGLAVLAPAVVKIFAHGFEPAVLPLQVSCLTIFFMFINYPIGSLLNACDKQKVNTRNMIITAVVSVVLNLILIPIWGVMGAVTTAVFSTALLFILNWLTALNIIAIIPVKIYHTLLKTLVASLLMAMVIYALINYLNVFVVVLIAMLVYFVALLAVGGLKPADLQSITKSFKK</sequence>
<accession>A0A2M6WSS2</accession>
<name>A0A2M6WSS2_9BACT</name>
<feature type="transmembrane region" description="Helical" evidence="6">
    <location>
        <begin position="111"/>
        <end position="135"/>
    </location>
</feature>